<reference evidence="3" key="1">
    <citation type="submission" date="2017-10" db="EMBL/GenBank/DDBJ databases">
        <title>Rapid genome shrinkage in a self-fertile nematode reveals novel sperm competition proteins.</title>
        <authorList>
            <person name="Yin D."/>
            <person name="Schwarz E.M."/>
            <person name="Thomas C.G."/>
            <person name="Felde R.L."/>
            <person name="Korf I.F."/>
            <person name="Cutter A.D."/>
            <person name="Schartner C.M."/>
            <person name="Ralston E.J."/>
            <person name="Meyer B.J."/>
            <person name="Haag E.S."/>
        </authorList>
    </citation>
    <scope>NUCLEOTIDE SEQUENCE [LARGE SCALE GENOMIC DNA]</scope>
    <source>
        <strain evidence="3">JU1422</strain>
    </source>
</reference>
<dbReference type="InterPro" id="IPR052664">
    <property type="entry name" value="BTB-MATH_domain_protein"/>
</dbReference>
<feature type="domain" description="BTB" evidence="1">
    <location>
        <begin position="146"/>
        <end position="205"/>
    </location>
</feature>
<proteinExistence type="predicted"/>
<name>A0A2G5VCH1_9PELO</name>
<keyword evidence="3" id="KW-1185">Reference proteome</keyword>
<dbReference type="InterPro" id="IPR002083">
    <property type="entry name" value="MATH/TRAF_dom"/>
</dbReference>
<dbReference type="SUPFAM" id="SSF54695">
    <property type="entry name" value="POZ domain"/>
    <property type="match status" value="1"/>
</dbReference>
<dbReference type="PANTHER" id="PTHR22743:SF165">
    <property type="entry name" value="BTB AND MATH DOMAIN CONTAINING-RELATED"/>
    <property type="match status" value="1"/>
</dbReference>
<dbReference type="AlphaFoldDB" id="A0A2G5VCH1"/>
<evidence type="ECO:0000313" key="2">
    <source>
        <dbReference type="EMBL" id="PIC49256.1"/>
    </source>
</evidence>
<dbReference type="InterPro" id="IPR011333">
    <property type="entry name" value="SKP1/BTB/POZ_sf"/>
</dbReference>
<dbReference type="CDD" id="cd18186">
    <property type="entry name" value="BTB_POZ_ZBTB_KLHL-like"/>
    <property type="match status" value="1"/>
</dbReference>
<dbReference type="PROSITE" id="PS50097">
    <property type="entry name" value="BTB"/>
    <property type="match status" value="1"/>
</dbReference>
<comment type="caution">
    <text evidence="2">The sequence shown here is derived from an EMBL/GenBank/DDBJ whole genome shotgun (WGS) entry which is preliminary data.</text>
</comment>
<gene>
    <name evidence="2" type="primary">Cnig_chr_II.g7920</name>
    <name evidence="2" type="ORF">B9Z55_007920</name>
</gene>
<dbReference type="SMART" id="SM00061">
    <property type="entry name" value="MATH"/>
    <property type="match status" value="1"/>
</dbReference>
<sequence>MSAGEEKKCVMRHVFNNFRHFPENLKHYGPKEEHFDVPWQIRVWRNSGSYYIGLDCLKPDVNPWNIKTKVTSPVLDNEYTITRTQNFNFSNDSKSYYFSYGTFNQLKECLIDGKLSVELKVEIKEILGIEIPKVRKFDDAAAKKFSDVVLIVGDKKFYVCKMFLSSHSTYFESLFSGNSNESQKSIIELKDIDPKEFHTFLGIIHGFLLVEESNVENLLELANFFDAKLAMERCEQFLMTISKNDFVEKFKLSLKYKLDNLKNKCLSEMNENTDFVGLAPENSEDYSTDNWKELYLKAVDSLK</sequence>
<organism evidence="2 3">
    <name type="scientific">Caenorhabditis nigoni</name>
    <dbReference type="NCBI Taxonomy" id="1611254"/>
    <lineage>
        <taxon>Eukaryota</taxon>
        <taxon>Metazoa</taxon>
        <taxon>Ecdysozoa</taxon>
        <taxon>Nematoda</taxon>
        <taxon>Chromadorea</taxon>
        <taxon>Rhabditida</taxon>
        <taxon>Rhabditina</taxon>
        <taxon>Rhabditomorpha</taxon>
        <taxon>Rhabditoidea</taxon>
        <taxon>Rhabditidae</taxon>
        <taxon>Peloderinae</taxon>
        <taxon>Caenorhabditis</taxon>
    </lineage>
</organism>
<dbReference type="PANTHER" id="PTHR22743">
    <property type="entry name" value="MEPRIN/TRAF-LIKE MATH FAMILY-C.ELEGANS"/>
    <property type="match status" value="1"/>
</dbReference>
<evidence type="ECO:0000313" key="3">
    <source>
        <dbReference type="Proteomes" id="UP000230233"/>
    </source>
</evidence>
<accession>A0A2G5VCH1</accession>
<dbReference type="Gene3D" id="3.30.710.10">
    <property type="entry name" value="Potassium Channel Kv1.1, Chain A"/>
    <property type="match status" value="1"/>
</dbReference>
<dbReference type="CDD" id="cd00121">
    <property type="entry name" value="MATH"/>
    <property type="match status" value="1"/>
</dbReference>
<dbReference type="SMART" id="SM00225">
    <property type="entry name" value="BTB"/>
    <property type="match status" value="1"/>
</dbReference>
<protein>
    <recommendedName>
        <fullName evidence="1">BTB domain-containing protein</fullName>
    </recommendedName>
</protein>
<dbReference type="Proteomes" id="UP000230233">
    <property type="component" value="Chromosome II"/>
</dbReference>
<dbReference type="Pfam" id="PF00917">
    <property type="entry name" value="MATH"/>
    <property type="match status" value="1"/>
</dbReference>
<dbReference type="Pfam" id="PF00651">
    <property type="entry name" value="BTB"/>
    <property type="match status" value="1"/>
</dbReference>
<dbReference type="OrthoDB" id="6359816at2759"/>
<dbReference type="InterPro" id="IPR000210">
    <property type="entry name" value="BTB/POZ_dom"/>
</dbReference>
<evidence type="ECO:0000259" key="1">
    <source>
        <dbReference type="PROSITE" id="PS50097"/>
    </source>
</evidence>
<dbReference type="EMBL" id="PDUG01000002">
    <property type="protein sequence ID" value="PIC49256.1"/>
    <property type="molecule type" value="Genomic_DNA"/>
</dbReference>